<keyword evidence="1" id="KW-0378">Hydrolase</keyword>
<evidence type="ECO:0000313" key="4">
    <source>
        <dbReference type="EMBL" id="RAO72643.1"/>
    </source>
</evidence>
<name>A0A364LA48_TALAM</name>
<evidence type="ECO:0000256" key="2">
    <source>
        <dbReference type="SAM" id="MobiDB-lite"/>
    </source>
</evidence>
<protein>
    <recommendedName>
        <fullName evidence="1">Protein phosphatase</fullName>
        <ecNumber evidence="1">3.1.3.16</ecNumber>
    </recommendedName>
</protein>
<dbReference type="Gene3D" id="3.60.40.10">
    <property type="entry name" value="PPM-type phosphatase domain"/>
    <property type="match status" value="1"/>
</dbReference>
<dbReference type="Pfam" id="PF13672">
    <property type="entry name" value="PP2C_2"/>
    <property type="match status" value="1"/>
</dbReference>
<proteinExistence type="inferred from homology"/>
<dbReference type="OrthoDB" id="60843at2759"/>
<dbReference type="RefSeq" id="XP_040737157.1">
    <property type="nucleotide sequence ID" value="XM_040881484.1"/>
</dbReference>
<feature type="domain" description="PPM-type phosphatase" evidence="3">
    <location>
        <begin position="89"/>
        <end position="423"/>
    </location>
</feature>
<dbReference type="STRING" id="1196081.A0A364LA48"/>
<dbReference type="InterPro" id="IPR039123">
    <property type="entry name" value="PPTC7"/>
</dbReference>
<comment type="similarity">
    <text evidence="1">Belongs to the PP2C family.</text>
</comment>
<evidence type="ECO:0000313" key="5">
    <source>
        <dbReference type="Proteomes" id="UP000249363"/>
    </source>
</evidence>
<organism evidence="4 5">
    <name type="scientific">Talaromyces amestolkiae</name>
    <dbReference type="NCBI Taxonomy" id="1196081"/>
    <lineage>
        <taxon>Eukaryota</taxon>
        <taxon>Fungi</taxon>
        <taxon>Dikarya</taxon>
        <taxon>Ascomycota</taxon>
        <taxon>Pezizomycotina</taxon>
        <taxon>Eurotiomycetes</taxon>
        <taxon>Eurotiomycetidae</taxon>
        <taxon>Eurotiales</taxon>
        <taxon>Trichocomaceae</taxon>
        <taxon>Talaromyces</taxon>
        <taxon>Talaromyces sect. Talaromyces</taxon>
    </lineage>
</organism>
<dbReference type="EC" id="3.1.3.16" evidence="1"/>
<keyword evidence="1" id="KW-0904">Protein phosphatase</keyword>
<comment type="catalytic activity">
    <reaction evidence="1">
        <text>O-phospho-L-threonyl-[protein] + H2O = L-threonyl-[protein] + phosphate</text>
        <dbReference type="Rhea" id="RHEA:47004"/>
        <dbReference type="Rhea" id="RHEA-COMP:11060"/>
        <dbReference type="Rhea" id="RHEA-COMP:11605"/>
        <dbReference type="ChEBI" id="CHEBI:15377"/>
        <dbReference type="ChEBI" id="CHEBI:30013"/>
        <dbReference type="ChEBI" id="CHEBI:43474"/>
        <dbReference type="ChEBI" id="CHEBI:61977"/>
        <dbReference type="EC" id="3.1.3.16"/>
    </reaction>
</comment>
<evidence type="ECO:0000259" key="3">
    <source>
        <dbReference type="PROSITE" id="PS51746"/>
    </source>
</evidence>
<comment type="catalytic activity">
    <reaction evidence="1">
        <text>O-phospho-L-seryl-[protein] + H2O = L-seryl-[protein] + phosphate</text>
        <dbReference type="Rhea" id="RHEA:20629"/>
        <dbReference type="Rhea" id="RHEA-COMP:9863"/>
        <dbReference type="Rhea" id="RHEA-COMP:11604"/>
        <dbReference type="ChEBI" id="CHEBI:15377"/>
        <dbReference type="ChEBI" id="CHEBI:29999"/>
        <dbReference type="ChEBI" id="CHEBI:43474"/>
        <dbReference type="ChEBI" id="CHEBI:83421"/>
        <dbReference type="EC" id="3.1.3.16"/>
    </reaction>
</comment>
<dbReference type="InterPro" id="IPR001932">
    <property type="entry name" value="PPM-type_phosphatase-like_dom"/>
</dbReference>
<dbReference type="PROSITE" id="PS51746">
    <property type="entry name" value="PPM_2"/>
    <property type="match status" value="1"/>
</dbReference>
<keyword evidence="1" id="KW-0464">Manganese</keyword>
<dbReference type="SUPFAM" id="SSF81606">
    <property type="entry name" value="PP2C-like"/>
    <property type="match status" value="1"/>
</dbReference>
<dbReference type="SMART" id="SM00331">
    <property type="entry name" value="PP2C_SIG"/>
    <property type="match status" value="1"/>
</dbReference>
<sequence length="426" mass="45755">MFLATRTLAATDICTARSTLIHIISNSSGYYAGDRALRHTSRLLRASRRFSSSSSSRISYRVAGSCSAKGRRFNPEKHTYNFEPTVHEAIGVALDNIDEGRSRQKRPASGEDAFFASRVGTEDTGAIAFAVADGVGGWAEHKIDPADVSHGLCTYMAQHALTEEVGQRKLRPKELLQKGYNSVVADESITAGGTTASVGVAHTDGSVELANLGDSGSVLFRLGAVHQYSAPQTHAFNTPYQLNIIPRRMREQAHMFGGVYFEDSPRDAAVSTLSMQHGDVLVLATDGVFDNLNNQDILKIVTGRMLATGAWTESSKNAAIRPSEELQALTAPGGLHRISPSPSPSPSSPSSPSSTSSITPIPHLQNHHTLQALLASSIVGEAKLASVDMRRDGPFAKEAQRYYPGHWYRGGKVDDICALVIIAIEG</sequence>
<keyword evidence="1" id="KW-0460">Magnesium</keyword>
<accession>A0A364LA48</accession>
<gene>
    <name evidence="4" type="ORF">BHQ10_008655</name>
</gene>
<dbReference type="Proteomes" id="UP000249363">
    <property type="component" value="Unassembled WGS sequence"/>
</dbReference>
<dbReference type="GO" id="GO:0046872">
    <property type="term" value="F:metal ion binding"/>
    <property type="evidence" value="ECO:0007669"/>
    <property type="project" value="UniProtKB-UniRule"/>
</dbReference>
<dbReference type="GeneID" id="63797869"/>
<dbReference type="AlphaFoldDB" id="A0A364LA48"/>
<dbReference type="GO" id="GO:0004722">
    <property type="term" value="F:protein serine/threonine phosphatase activity"/>
    <property type="evidence" value="ECO:0007669"/>
    <property type="project" value="UniProtKB-EC"/>
</dbReference>
<evidence type="ECO:0000256" key="1">
    <source>
        <dbReference type="RuleBase" id="RU366020"/>
    </source>
</evidence>
<dbReference type="InterPro" id="IPR036457">
    <property type="entry name" value="PPM-type-like_dom_sf"/>
</dbReference>
<comment type="caution">
    <text evidence="4">The sequence shown here is derived from an EMBL/GenBank/DDBJ whole genome shotgun (WGS) entry which is preliminary data.</text>
</comment>
<reference evidence="4 5" key="1">
    <citation type="journal article" date="2017" name="Biotechnol. Biofuels">
        <title>Differential beta-glucosidase expression as a function of carbon source availability in Talaromyces amestolkiae: a genomic and proteomic approach.</title>
        <authorList>
            <person name="de Eugenio L.I."/>
            <person name="Mendez-Liter J.A."/>
            <person name="Nieto-Dominguez M."/>
            <person name="Alonso L."/>
            <person name="Gil-Munoz J."/>
            <person name="Barriuso J."/>
            <person name="Prieto A."/>
            <person name="Martinez M.J."/>
        </authorList>
    </citation>
    <scope>NUCLEOTIDE SEQUENCE [LARGE SCALE GENOMIC DNA]</scope>
    <source>
        <strain evidence="4 5">CIB</strain>
    </source>
</reference>
<keyword evidence="5" id="KW-1185">Reference proteome</keyword>
<feature type="compositionally biased region" description="Low complexity" evidence="2">
    <location>
        <begin position="350"/>
        <end position="362"/>
    </location>
</feature>
<keyword evidence="1" id="KW-0479">Metal-binding</keyword>
<feature type="region of interest" description="Disordered" evidence="2">
    <location>
        <begin position="333"/>
        <end position="362"/>
    </location>
</feature>
<comment type="cofactor">
    <cofactor evidence="1">
        <name>Mg(2+)</name>
        <dbReference type="ChEBI" id="CHEBI:18420"/>
    </cofactor>
</comment>
<dbReference type="PANTHER" id="PTHR12320">
    <property type="entry name" value="PROTEIN PHOSPHATASE 2C"/>
    <property type="match status" value="1"/>
</dbReference>
<dbReference type="SMART" id="SM00332">
    <property type="entry name" value="PP2Cc"/>
    <property type="match status" value="1"/>
</dbReference>
<dbReference type="EMBL" id="MIKG01000020">
    <property type="protein sequence ID" value="RAO72643.1"/>
    <property type="molecule type" value="Genomic_DNA"/>
</dbReference>
<comment type="cofactor">
    <cofactor evidence="1">
        <name>Mn(2+)</name>
        <dbReference type="ChEBI" id="CHEBI:29035"/>
    </cofactor>
</comment>
<dbReference type="PANTHER" id="PTHR12320:SF1">
    <property type="entry name" value="PROTEIN PHOSPHATASE PTC7 HOMOLOG"/>
    <property type="match status" value="1"/>
</dbReference>